<organism evidence="4 5">
    <name type="scientific">Dyadobacter helix</name>
    <dbReference type="NCBI Taxonomy" id="2822344"/>
    <lineage>
        <taxon>Bacteria</taxon>
        <taxon>Pseudomonadati</taxon>
        <taxon>Bacteroidota</taxon>
        <taxon>Cytophagia</taxon>
        <taxon>Cytophagales</taxon>
        <taxon>Spirosomataceae</taxon>
        <taxon>Dyadobacter</taxon>
    </lineage>
</organism>
<dbReference type="Gene3D" id="1.25.40.10">
    <property type="entry name" value="Tetratricopeptide repeat domain"/>
    <property type="match status" value="2"/>
</dbReference>
<evidence type="ECO:0000256" key="1">
    <source>
        <dbReference type="ARBA" id="ARBA00022737"/>
    </source>
</evidence>
<proteinExistence type="predicted"/>
<dbReference type="PROSITE" id="PS50005">
    <property type="entry name" value="TPR"/>
    <property type="match status" value="1"/>
</dbReference>
<protein>
    <recommendedName>
        <fullName evidence="6">Tetratricopeptide repeat protein</fullName>
    </recommendedName>
</protein>
<dbReference type="PANTHER" id="PTHR44858:SF1">
    <property type="entry name" value="UDP-N-ACETYLGLUCOSAMINE--PEPTIDE N-ACETYLGLUCOSAMINYLTRANSFERASE SPINDLY-RELATED"/>
    <property type="match status" value="1"/>
</dbReference>
<dbReference type="InterPro" id="IPR050498">
    <property type="entry name" value="Ycf3"/>
</dbReference>
<feature type="repeat" description="TPR" evidence="3">
    <location>
        <begin position="155"/>
        <end position="188"/>
    </location>
</feature>
<dbReference type="EMBL" id="CAJRAF010000004">
    <property type="protein sequence ID" value="CAG5015970.1"/>
    <property type="molecule type" value="Genomic_DNA"/>
</dbReference>
<sequence>MKISGIILCLIFFIGITKAFAQKDDDETILNFWNDKILKEPGDAKNYNHRSLSYLTKKDYKRAMADLNISIRLDNKFITAYVWRGLCHKELGEYTLSLQDLTHAIQNKSKLYEEDNEMVYNAYLFRTQLYAHKLDKYDLGIIDCNAMIKIKPTDPTAYKYRGICYYRKNEFHLSVRDFETSLRYEPTDADAMSWLRKAVSSRPLGATAGPYTIEEIEKLVCMDHTQRMAYFEANGFIDDNLDGERYVGGGEEYLIHVDHDNKNAQFLTIETKNQRRINGIARSLFNSGYRADVIEEGVQWYVNSDKKTEVGIGKHKPDDILEYISGDIFVNFDDIENLKRKRRLATVNSKK</sequence>
<dbReference type="PANTHER" id="PTHR44858">
    <property type="entry name" value="TETRATRICOPEPTIDE REPEAT PROTEIN 6"/>
    <property type="match status" value="1"/>
</dbReference>
<dbReference type="Pfam" id="PF13181">
    <property type="entry name" value="TPR_8"/>
    <property type="match status" value="1"/>
</dbReference>
<gene>
    <name evidence="4" type="ORF">DYBT9275_05452</name>
</gene>
<evidence type="ECO:0000313" key="4">
    <source>
        <dbReference type="EMBL" id="CAG5015970.1"/>
    </source>
</evidence>
<keyword evidence="2 3" id="KW-0802">TPR repeat</keyword>
<keyword evidence="5" id="KW-1185">Reference proteome</keyword>
<evidence type="ECO:0008006" key="6">
    <source>
        <dbReference type="Google" id="ProtNLM"/>
    </source>
</evidence>
<reference evidence="4" key="1">
    <citation type="submission" date="2021-04" db="EMBL/GenBank/DDBJ databases">
        <authorList>
            <person name="Rodrigo-Torres L."/>
            <person name="Arahal R. D."/>
            <person name="Lucena T."/>
        </authorList>
    </citation>
    <scope>NUCLEOTIDE SEQUENCE</scope>
    <source>
        <strain evidence="4">CECT 9275</strain>
    </source>
</reference>
<dbReference type="InterPro" id="IPR019734">
    <property type="entry name" value="TPR_rpt"/>
</dbReference>
<accession>A0A916JH56</accession>
<dbReference type="SUPFAM" id="SSF48452">
    <property type="entry name" value="TPR-like"/>
    <property type="match status" value="1"/>
</dbReference>
<keyword evidence="1" id="KW-0677">Repeat</keyword>
<dbReference type="SMART" id="SM00028">
    <property type="entry name" value="TPR"/>
    <property type="match status" value="4"/>
</dbReference>
<evidence type="ECO:0000256" key="2">
    <source>
        <dbReference type="ARBA" id="ARBA00022803"/>
    </source>
</evidence>
<comment type="caution">
    <text evidence="4">The sequence shown here is derived from an EMBL/GenBank/DDBJ whole genome shotgun (WGS) entry which is preliminary data.</text>
</comment>
<name>A0A916JH56_9BACT</name>
<dbReference type="Proteomes" id="UP000680038">
    <property type="component" value="Unassembled WGS sequence"/>
</dbReference>
<evidence type="ECO:0000313" key="5">
    <source>
        <dbReference type="Proteomes" id="UP000680038"/>
    </source>
</evidence>
<dbReference type="AlphaFoldDB" id="A0A916JH56"/>
<evidence type="ECO:0000256" key="3">
    <source>
        <dbReference type="PROSITE-ProRule" id="PRU00339"/>
    </source>
</evidence>
<dbReference type="RefSeq" id="WP_215241841.1">
    <property type="nucleotide sequence ID" value="NZ_CAJRAF010000004.1"/>
</dbReference>
<dbReference type="InterPro" id="IPR011990">
    <property type="entry name" value="TPR-like_helical_dom_sf"/>
</dbReference>